<dbReference type="GO" id="GO:0005507">
    <property type="term" value="F:copper ion binding"/>
    <property type="evidence" value="ECO:0007669"/>
    <property type="project" value="TreeGrafter"/>
</dbReference>
<dbReference type="InterPro" id="IPR045266">
    <property type="entry name" value="DOH_DOMON"/>
</dbReference>
<protein>
    <recommendedName>
        <fullName evidence="5">DOMON domain-containing protein</fullName>
    </recommendedName>
</protein>
<comment type="subcellular location">
    <subcellularLocation>
        <location evidence="1">Membrane</location>
    </subcellularLocation>
</comment>
<accession>A0AAV2S8S6</accession>
<dbReference type="GO" id="GO:0005615">
    <property type="term" value="C:extracellular space"/>
    <property type="evidence" value="ECO:0007669"/>
    <property type="project" value="TreeGrafter"/>
</dbReference>
<gene>
    <name evidence="6" type="ORF">MNOR_LOCUS33683</name>
</gene>
<organism evidence="6 7">
    <name type="scientific">Meganyctiphanes norvegica</name>
    <name type="common">Northern krill</name>
    <name type="synonym">Thysanopoda norvegica</name>
    <dbReference type="NCBI Taxonomy" id="48144"/>
    <lineage>
        <taxon>Eukaryota</taxon>
        <taxon>Metazoa</taxon>
        <taxon>Ecdysozoa</taxon>
        <taxon>Arthropoda</taxon>
        <taxon>Crustacea</taxon>
        <taxon>Multicrustacea</taxon>
        <taxon>Malacostraca</taxon>
        <taxon>Eumalacostraca</taxon>
        <taxon>Eucarida</taxon>
        <taxon>Euphausiacea</taxon>
        <taxon>Euphausiidae</taxon>
        <taxon>Meganyctiphanes</taxon>
    </lineage>
</organism>
<dbReference type="GO" id="GO:0004500">
    <property type="term" value="F:dopamine beta-monooxygenase activity"/>
    <property type="evidence" value="ECO:0007669"/>
    <property type="project" value="InterPro"/>
</dbReference>
<dbReference type="GO" id="GO:0042420">
    <property type="term" value="P:dopamine catabolic process"/>
    <property type="evidence" value="ECO:0007669"/>
    <property type="project" value="TreeGrafter"/>
</dbReference>
<dbReference type="SMART" id="SM00664">
    <property type="entry name" value="DoH"/>
    <property type="match status" value="1"/>
</dbReference>
<dbReference type="PROSITE" id="PS50836">
    <property type="entry name" value="DOMON"/>
    <property type="match status" value="1"/>
</dbReference>
<dbReference type="PANTHER" id="PTHR10157:SF23">
    <property type="entry name" value="MOXD1 HOMOLOG 1"/>
    <property type="match status" value="1"/>
</dbReference>
<dbReference type="CDD" id="cd09631">
    <property type="entry name" value="DOMON_DOH"/>
    <property type="match status" value="1"/>
</dbReference>
<dbReference type="GO" id="GO:0030667">
    <property type="term" value="C:secretory granule membrane"/>
    <property type="evidence" value="ECO:0007669"/>
    <property type="project" value="TreeGrafter"/>
</dbReference>
<keyword evidence="7" id="KW-1185">Reference proteome</keyword>
<evidence type="ECO:0000256" key="4">
    <source>
        <dbReference type="SAM" id="SignalP"/>
    </source>
</evidence>
<dbReference type="GO" id="GO:0006589">
    <property type="term" value="P:octopamine biosynthetic process"/>
    <property type="evidence" value="ECO:0007669"/>
    <property type="project" value="TreeGrafter"/>
</dbReference>
<dbReference type="InterPro" id="IPR005018">
    <property type="entry name" value="DOMON_domain"/>
</dbReference>
<dbReference type="Pfam" id="PF03351">
    <property type="entry name" value="DOMON"/>
    <property type="match status" value="1"/>
</dbReference>
<feature type="non-terminal residue" evidence="6">
    <location>
        <position position="225"/>
    </location>
</feature>
<feature type="domain" description="DOMON" evidence="5">
    <location>
        <begin position="35"/>
        <end position="150"/>
    </location>
</feature>
<feature type="chain" id="PRO_5043629303" description="DOMON domain-containing protein" evidence="4">
    <location>
        <begin position="19"/>
        <end position="225"/>
    </location>
</feature>
<evidence type="ECO:0000259" key="5">
    <source>
        <dbReference type="PROSITE" id="PS50836"/>
    </source>
</evidence>
<sequence length="225" mass="25318">LARECTTTLLLLIATAWAQLPTYEFLHSALLDQKGAVRMLWTPDEDDITIEIQAATPGWVGLGFSPSGGMGGADIALGWVDNNGQVNFQDRFAMGNQQPKIDGSQDIELLGGYQNDSHTVLRFSRRWTTCDEDNDVKLGADTVRVIWAYNDEDPVDEDSVPYHSHRGTKSLYLKEPQLGQATLNEDAEFWEVLSPNVKLPTSVDTIYWCKLYKIPKLKKKESCHW</sequence>
<comment type="caution">
    <text evidence="6">The sequence shown here is derived from an EMBL/GenBank/DDBJ whole genome shotgun (WGS) entry which is preliminary data.</text>
</comment>
<dbReference type="Gene3D" id="2.60.40.1210">
    <property type="entry name" value="Cellobiose dehydrogenase, cytochrome domain"/>
    <property type="match status" value="1"/>
</dbReference>
<evidence type="ECO:0000256" key="2">
    <source>
        <dbReference type="ARBA" id="ARBA00022729"/>
    </source>
</evidence>
<evidence type="ECO:0000256" key="3">
    <source>
        <dbReference type="ARBA" id="ARBA00023136"/>
    </source>
</evidence>
<keyword evidence="2 4" id="KW-0732">Signal</keyword>
<evidence type="ECO:0000256" key="1">
    <source>
        <dbReference type="ARBA" id="ARBA00004370"/>
    </source>
</evidence>
<name>A0AAV2S8S6_MEGNR</name>
<dbReference type="InterPro" id="IPR000945">
    <property type="entry name" value="DBH-like"/>
</dbReference>
<feature type="non-terminal residue" evidence="6">
    <location>
        <position position="1"/>
    </location>
</feature>
<evidence type="ECO:0000313" key="7">
    <source>
        <dbReference type="Proteomes" id="UP001497623"/>
    </source>
</evidence>
<dbReference type="SUPFAM" id="SSF49344">
    <property type="entry name" value="CBD9-like"/>
    <property type="match status" value="1"/>
</dbReference>
<reference evidence="6 7" key="1">
    <citation type="submission" date="2024-05" db="EMBL/GenBank/DDBJ databases">
        <authorList>
            <person name="Wallberg A."/>
        </authorList>
    </citation>
    <scope>NUCLEOTIDE SEQUENCE [LARGE SCALE GENOMIC DNA]</scope>
</reference>
<keyword evidence="3" id="KW-0472">Membrane</keyword>
<proteinExistence type="predicted"/>
<dbReference type="AlphaFoldDB" id="A0AAV2S8S6"/>
<dbReference type="EMBL" id="CAXKWB010049317">
    <property type="protein sequence ID" value="CAL4168359.1"/>
    <property type="molecule type" value="Genomic_DNA"/>
</dbReference>
<dbReference type="FunFam" id="2.60.40.1210:FF:000001">
    <property type="entry name" value="Monooxygenase, DBH-like 1, like"/>
    <property type="match status" value="1"/>
</dbReference>
<evidence type="ECO:0000313" key="6">
    <source>
        <dbReference type="EMBL" id="CAL4168359.1"/>
    </source>
</evidence>
<feature type="signal peptide" evidence="4">
    <location>
        <begin position="1"/>
        <end position="18"/>
    </location>
</feature>
<dbReference type="Proteomes" id="UP001497623">
    <property type="component" value="Unassembled WGS sequence"/>
</dbReference>
<dbReference type="GO" id="GO:0042421">
    <property type="term" value="P:norepinephrine biosynthetic process"/>
    <property type="evidence" value="ECO:0007669"/>
    <property type="project" value="TreeGrafter"/>
</dbReference>
<dbReference type="PANTHER" id="PTHR10157">
    <property type="entry name" value="DOPAMINE BETA HYDROXYLASE RELATED"/>
    <property type="match status" value="1"/>
</dbReference>